<reference evidence="3" key="1">
    <citation type="submission" date="2016-05" db="EMBL/GenBank/DDBJ databases">
        <authorList>
            <person name="Naeem Raeece"/>
        </authorList>
    </citation>
    <scope>NUCLEOTIDE SEQUENCE [LARGE SCALE GENOMIC DNA]</scope>
</reference>
<dbReference type="AlphaFoldDB" id="A0A1A8WV81"/>
<organism evidence="2 3">
    <name type="scientific">Plasmodium ovale curtisi</name>
    <dbReference type="NCBI Taxonomy" id="864141"/>
    <lineage>
        <taxon>Eukaryota</taxon>
        <taxon>Sar</taxon>
        <taxon>Alveolata</taxon>
        <taxon>Apicomplexa</taxon>
        <taxon>Aconoidasida</taxon>
        <taxon>Haemosporida</taxon>
        <taxon>Plasmodiidae</taxon>
        <taxon>Plasmodium</taxon>
        <taxon>Plasmodium (Plasmodium)</taxon>
    </lineage>
</organism>
<protein>
    <submittedName>
        <fullName evidence="2">Uncharacterized protein</fullName>
    </submittedName>
</protein>
<dbReference type="EMBL" id="FLQU01001987">
    <property type="protein sequence ID" value="SBS95255.1"/>
    <property type="molecule type" value="Genomic_DNA"/>
</dbReference>
<sequence>MSEIGFLSHPPPEPDFWIYFASYLRNAWVQGNPSSILAEFSPPSLFPTPTATNPTNEKENKEEAGFNNIRQGKKTKHG</sequence>
<dbReference type="Proteomes" id="UP000078560">
    <property type="component" value="Unassembled WGS sequence"/>
</dbReference>
<evidence type="ECO:0000256" key="1">
    <source>
        <dbReference type="SAM" id="MobiDB-lite"/>
    </source>
</evidence>
<name>A0A1A8WV81_PLAOA</name>
<gene>
    <name evidence="2" type="ORF">POVCU2_0094470</name>
</gene>
<accession>A0A1A8WV81</accession>
<evidence type="ECO:0000313" key="2">
    <source>
        <dbReference type="EMBL" id="SBS95255.1"/>
    </source>
</evidence>
<evidence type="ECO:0000313" key="3">
    <source>
        <dbReference type="Proteomes" id="UP000078560"/>
    </source>
</evidence>
<proteinExistence type="predicted"/>
<feature type="region of interest" description="Disordered" evidence="1">
    <location>
        <begin position="44"/>
        <end position="78"/>
    </location>
</feature>